<protein>
    <recommendedName>
        <fullName evidence="2">N-acetyltransferase domain-containing protein</fullName>
    </recommendedName>
</protein>
<gene>
    <name evidence="1" type="ORF">LCGC14_2114720</name>
</gene>
<dbReference type="AlphaFoldDB" id="A0A0F9ET60"/>
<evidence type="ECO:0000313" key="1">
    <source>
        <dbReference type="EMBL" id="KKL69461.1"/>
    </source>
</evidence>
<reference evidence="1" key="1">
    <citation type="journal article" date="2015" name="Nature">
        <title>Complex archaea that bridge the gap between prokaryotes and eukaryotes.</title>
        <authorList>
            <person name="Spang A."/>
            <person name="Saw J.H."/>
            <person name="Jorgensen S.L."/>
            <person name="Zaremba-Niedzwiedzka K."/>
            <person name="Martijn J."/>
            <person name="Lind A.E."/>
            <person name="van Eijk R."/>
            <person name="Schleper C."/>
            <person name="Guy L."/>
            <person name="Ettema T.J."/>
        </authorList>
    </citation>
    <scope>NUCLEOTIDE SEQUENCE</scope>
</reference>
<comment type="caution">
    <text evidence="1">The sequence shown here is derived from an EMBL/GenBank/DDBJ whole genome shotgun (WGS) entry which is preliminary data.</text>
</comment>
<organism evidence="1">
    <name type="scientific">marine sediment metagenome</name>
    <dbReference type="NCBI Taxonomy" id="412755"/>
    <lineage>
        <taxon>unclassified sequences</taxon>
        <taxon>metagenomes</taxon>
        <taxon>ecological metagenomes</taxon>
    </lineage>
</organism>
<sequence>MLELTLIDPQAMSGDEVEDLWKKVKSQPYAFDDSTKDRPDAFVMQLFRSDTLTLKLGNYGMVSLREMVPYGNANIHFIFWDRAPIKESLELIKLLLYGLLNNDPYHLRRLTACIPAEIAKPTEHAAQVLGFKLEGRMRKAAIYNSKYYDFLIYGLLREDFVLEGGSNGRRT</sequence>
<evidence type="ECO:0008006" key="2">
    <source>
        <dbReference type="Google" id="ProtNLM"/>
    </source>
</evidence>
<dbReference type="EMBL" id="LAZR01026202">
    <property type="protein sequence ID" value="KKL69461.1"/>
    <property type="molecule type" value="Genomic_DNA"/>
</dbReference>
<accession>A0A0F9ET60</accession>
<dbReference type="Gene3D" id="3.40.630.30">
    <property type="match status" value="1"/>
</dbReference>
<name>A0A0F9ET60_9ZZZZ</name>
<proteinExistence type="predicted"/>